<evidence type="ECO:0000313" key="3">
    <source>
        <dbReference type="Proteomes" id="UP000199120"/>
    </source>
</evidence>
<proteinExistence type="predicted"/>
<dbReference type="AlphaFoldDB" id="A0A1H7SPP0"/>
<dbReference type="Pfam" id="PF05050">
    <property type="entry name" value="Methyltransf_21"/>
    <property type="match status" value="1"/>
</dbReference>
<dbReference type="RefSeq" id="WP_090541647.1">
    <property type="nucleotide sequence ID" value="NZ_FNSR01000001.1"/>
</dbReference>
<dbReference type="PANTHER" id="PTHR34203:SF15">
    <property type="entry name" value="SLL1173 PROTEIN"/>
    <property type="match status" value="1"/>
</dbReference>
<dbReference type="PANTHER" id="PTHR34203">
    <property type="entry name" value="METHYLTRANSFERASE, FKBM FAMILY PROTEIN"/>
    <property type="match status" value="1"/>
</dbReference>
<dbReference type="InterPro" id="IPR029063">
    <property type="entry name" value="SAM-dependent_MTases_sf"/>
</dbReference>
<reference evidence="3" key="1">
    <citation type="submission" date="2016-10" db="EMBL/GenBank/DDBJ databases">
        <authorList>
            <person name="Varghese N."/>
            <person name="Submissions S."/>
        </authorList>
    </citation>
    <scope>NUCLEOTIDE SEQUENCE [LARGE SCALE GENOMIC DNA]</scope>
    <source>
        <strain evidence="3">LMG 26416</strain>
    </source>
</reference>
<evidence type="ECO:0000259" key="1">
    <source>
        <dbReference type="Pfam" id="PF05050"/>
    </source>
</evidence>
<dbReference type="SUPFAM" id="SSF53335">
    <property type="entry name" value="S-adenosyl-L-methionine-dependent methyltransferases"/>
    <property type="match status" value="1"/>
</dbReference>
<dbReference type="GO" id="GO:0032259">
    <property type="term" value="P:methylation"/>
    <property type="evidence" value="ECO:0007669"/>
    <property type="project" value="UniProtKB-KW"/>
</dbReference>
<feature type="domain" description="Methyltransferase FkbM" evidence="1">
    <location>
        <begin position="76"/>
        <end position="203"/>
    </location>
</feature>
<evidence type="ECO:0000313" key="2">
    <source>
        <dbReference type="EMBL" id="SEL74438.1"/>
    </source>
</evidence>
<dbReference type="InterPro" id="IPR006342">
    <property type="entry name" value="FkbM_mtfrase"/>
</dbReference>
<sequence>MESSTVSPSAYVAINGQRMYVNPSDTRAQQLLRSGGTFNPLSAVIWKRLLAALRWDLIVDVGSNYGEMLLEIAPSNPATVIAFEANPTLIPYLTRTLSDAGRNAKVEPVALSNSEGTVTFNLDETWSGTSSIVAVPETARGHAIRSIEVPATTLDNYFASETARNACVKIDVEGAEQLVLRGGELFFARRENCTVMMEIAHLDAKVIRSICTSWRLYLMSRRTHAFVRVDPDMLAELGSHTWLYPQDAVLVSPRSGLRLAQSDAHRRFSAAQACAFDLSVELSGARPAA</sequence>
<accession>A0A1H7SPP0</accession>
<gene>
    <name evidence="2" type="ORF">SAMN05192542_112153</name>
</gene>
<dbReference type="Gene3D" id="3.40.50.150">
    <property type="entry name" value="Vaccinia Virus protein VP39"/>
    <property type="match status" value="1"/>
</dbReference>
<name>A0A1H7SPP0_9BURK</name>
<dbReference type="EMBL" id="FOAJ01000012">
    <property type="protein sequence ID" value="SEL74438.1"/>
    <property type="molecule type" value="Genomic_DNA"/>
</dbReference>
<keyword evidence="2" id="KW-0808">Transferase</keyword>
<dbReference type="InterPro" id="IPR052514">
    <property type="entry name" value="SAM-dependent_MTase"/>
</dbReference>
<dbReference type="OrthoDB" id="7016221at2"/>
<dbReference type="GO" id="GO:0008168">
    <property type="term" value="F:methyltransferase activity"/>
    <property type="evidence" value="ECO:0007669"/>
    <property type="project" value="UniProtKB-KW"/>
</dbReference>
<keyword evidence="3" id="KW-1185">Reference proteome</keyword>
<organism evidence="2 3">
    <name type="scientific">Paraburkholderia caballeronis</name>
    <dbReference type="NCBI Taxonomy" id="416943"/>
    <lineage>
        <taxon>Bacteria</taxon>
        <taxon>Pseudomonadati</taxon>
        <taxon>Pseudomonadota</taxon>
        <taxon>Betaproteobacteria</taxon>
        <taxon>Burkholderiales</taxon>
        <taxon>Burkholderiaceae</taxon>
        <taxon>Paraburkholderia</taxon>
    </lineage>
</organism>
<keyword evidence="2" id="KW-0489">Methyltransferase</keyword>
<dbReference type="NCBIfam" id="TIGR01444">
    <property type="entry name" value="fkbM_fam"/>
    <property type="match status" value="1"/>
</dbReference>
<protein>
    <submittedName>
        <fullName evidence="2">Methyltransferase, FkbM family</fullName>
    </submittedName>
</protein>
<dbReference type="Proteomes" id="UP000199120">
    <property type="component" value="Unassembled WGS sequence"/>
</dbReference>